<evidence type="ECO:0000313" key="2">
    <source>
        <dbReference type="EMBL" id="OAE26956.1"/>
    </source>
</evidence>
<name>A0A176W458_MARPO</name>
<dbReference type="Proteomes" id="UP000077202">
    <property type="component" value="Unassembled WGS sequence"/>
</dbReference>
<feature type="region of interest" description="Disordered" evidence="1">
    <location>
        <begin position="100"/>
        <end position="127"/>
    </location>
</feature>
<organism evidence="2 3">
    <name type="scientific">Marchantia polymorpha subsp. ruderalis</name>
    <dbReference type="NCBI Taxonomy" id="1480154"/>
    <lineage>
        <taxon>Eukaryota</taxon>
        <taxon>Viridiplantae</taxon>
        <taxon>Streptophyta</taxon>
        <taxon>Embryophyta</taxon>
        <taxon>Marchantiophyta</taxon>
        <taxon>Marchantiopsida</taxon>
        <taxon>Marchantiidae</taxon>
        <taxon>Marchantiales</taxon>
        <taxon>Marchantiaceae</taxon>
        <taxon>Marchantia</taxon>
    </lineage>
</organism>
<evidence type="ECO:0000313" key="3">
    <source>
        <dbReference type="Proteomes" id="UP000077202"/>
    </source>
</evidence>
<gene>
    <name evidence="2" type="ORF">AXG93_2277s1090</name>
</gene>
<dbReference type="PANTHER" id="PTHR33872:SF2">
    <property type="entry name" value="DNA POLYMERASE EPSILON CATALYTIC SUBUNIT A"/>
    <property type="match status" value="1"/>
</dbReference>
<reference evidence="2" key="1">
    <citation type="submission" date="2016-03" db="EMBL/GenBank/DDBJ databases">
        <title>Mechanisms controlling the formation of the plant cell surface in tip-growing cells are functionally conserved among land plants.</title>
        <authorList>
            <person name="Honkanen S."/>
            <person name="Jones V.A."/>
            <person name="Morieri G."/>
            <person name="Champion C."/>
            <person name="Hetherington A.J."/>
            <person name="Kelly S."/>
            <person name="Saint-Marcoux D."/>
            <person name="Proust H."/>
            <person name="Prescott H."/>
            <person name="Dolan L."/>
        </authorList>
    </citation>
    <scope>NUCLEOTIDE SEQUENCE [LARGE SCALE GENOMIC DNA]</scope>
    <source>
        <tissue evidence="2">Whole gametophyte</tissue>
    </source>
</reference>
<comment type="caution">
    <text evidence="2">The sequence shown here is derived from an EMBL/GenBank/DDBJ whole genome shotgun (WGS) entry which is preliminary data.</text>
</comment>
<keyword evidence="3" id="KW-1185">Reference proteome</keyword>
<accession>A0A176W458</accession>
<dbReference type="PANTHER" id="PTHR33872">
    <property type="entry name" value="DNA POLYMERASE EPSILON CATALYTIC SUBUNIT A"/>
    <property type="match status" value="1"/>
</dbReference>
<dbReference type="AlphaFoldDB" id="A0A176W458"/>
<proteinExistence type="predicted"/>
<protein>
    <submittedName>
        <fullName evidence="2">Uncharacterized protein</fullName>
    </submittedName>
</protein>
<dbReference type="EMBL" id="LVLJ01002026">
    <property type="protein sequence ID" value="OAE26956.1"/>
    <property type="molecule type" value="Genomic_DNA"/>
</dbReference>
<evidence type="ECO:0000256" key="1">
    <source>
        <dbReference type="SAM" id="MobiDB-lite"/>
    </source>
</evidence>
<feature type="compositionally biased region" description="Low complexity" evidence="1">
    <location>
        <begin position="107"/>
        <end position="123"/>
    </location>
</feature>
<sequence length="304" mass="34604">MGSLMPGWQTHRPDLKQALKRSKSSLTKDDIDDFWRIKQHSIRKHLQQAQRDAMIARSIQVHSALPEPEEKTFVTADSLQELRVEIPGYYLSQIPEDATSESELTYTDSPTSTSDASTPTSTARTISPEEKMDWWTRSHWAFLNEPPVSEHRQNRYTAQYDIRVLNSAASSVTNDDIERFWKVKNTSIRRHLRQARKDASIPRSITIPEYAKSEGCLDYSDSEFSSPSTTPPPTDSHLKRAVCGHRTDWWTRSHSAFLNEIPTMQTLQNRYAAQYDVAGISNDPVLEFPEGSHITRTAAAAVTK</sequence>